<feature type="signal peptide" evidence="1">
    <location>
        <begin position="1"/>
        <end position="17"/>
    </location>
</feature>
<keyword evidence="1" id="KW-0732">Signal</keyword>
<proteinExistence type="predicted"/>
<protein>
    <submittedName>
        <fullName evidence="2">Uncharacterized protein</fullName>
    </submittedName>
</protein>
<evidence type="ECO:0000313" key="2">
    <source>
        <dbReference type="EMBL" id="KJH43295.1"/>
    </source>
</evidence>
<evidence type="ECO:0000313" key="3">
    <source>
        <dbReference type="Proteomes" id="UP000053766"/>
    </source>
</evidence>
<dbReference type="Proteomes" id="UP000053766">
    <property type="component" value="Unassembled WGS sequence"/>
</dbReference>
<reference evidence="2 3" key="1">
    <citation type="submission" date="2013-11" db="EMBL/GenBank/DDBJ databases">
        <title>Draft genome of the bovine lungworm Dictyocaulus viviparus.</title>
        <authorList>
            <person name="Mitreva M."/>
        </authorList>
    </citation>
    <scope>NUCLEOTIDE SEQUENCE [LARGE SCALE GENOMIC DNA]</scope>
    <source>
        <strain evidence="2 3">HannoverDv2000</strain>
    </source>
</reference>
<feature type="chain" id="PRO_5002335607" evidence="1">
    <location>
        <begin position="18"/>
        <end position="75"/>
    </location>
</feature>
<reference evidence="3" key="2">
    <citation type="journal article" date="2016" name="Sci. Rep.">
        <title>Dictyocaulus viviparus genome, variome and transcriptome elucidate lungworm biology and support future intervention.</title>
        <authorList>
            <person name="McNulty S.N."/>
            <person name="Strube C."/>
            <person name="Rosa B.A."/>
            <person name="Martin J.C."/>
            <person name="Tyagi R."/>
            <person name="Choi Y.J."/>
            <person name="Wang Q."/>
            <person name="Hallsworth Pepin K."/>
            <person name="Zhang X."/>
            <person name="Ozersky P."/>
            <person name="Wilson R.K."/>
            <person name="Sternberg P.W."/>
            <person name="Gasser R.B."/>
            <person name="Mitreva M."/>
        </authorList>
    </citation>
    <scope>NUCLEOTIDE SEQUENCE [LARGE SCALE GENOMIC DNA]</scope>
    <source>
        <strain evidence="3">HannoverDv2000</strain>
    </source>
</reference>
<organism evidence="2 3">
    <name type="scientific">Dictyocaulus viviparus</name>
    <name type="common">Bovine lungworm</name>
    <dbReference type="NCBI Taxonomy" id="29172"/>
    <lineage>
        <taxon>Eukaryota</taxon>
        <taxon>Metazoa</taxon>
        <taxon>Ecdysozoa</taxon>
        <taxon>Nematoda</taxon>
        <taxon>Chromadorea</taxon>
        <taxon>Rhabditida</taxon>
        <taxon>Rhabditina</taxon>
        <taxon>Rhabditomorpha</taxon>
        <taxon>Strongyloidea</taxon>
        <taxon>Metastrongylidae</taxon>
        <taxon>Dictyocaulus</taxon>
    </lineage>
</organism>
<keyword evidence="3" id="KW-1185">Reference proteome</keyword>
<sequence length="75" mass="8545">MFLRILSYLWLPVITVAIQCYSGSQLQVIDCPALSCIKQTLGFDTLLVGLSKKHNIHFVKCLSYTCRLSEIIHPY</sequence>
<dbReference type="OrthoDB" id="5842261at2759"/>
<dbReference type="AlphaFoldDB" id="A0A0D8XF84"/>
<dbReference type="EMBL" id="KN716574">
    <property type="protein sequence ID" value="KJH43295.1"/>
    <property type="molecule type" value="Genomic_DNA"/>
</dbReference>
<evidence type="ECO:0000256" key="1">
    <source>
        <dbReference type="SAM" id="SignalP"/>
    </source>
</evidence>
<name>A0A0D8XF84_DICVI</name>
<gene>
    <name evidence="2" type="ORF">DICVIV_10696</name>
</gene>
<accession>A0A0D8XF84</accession>